<evidence type="ECO:0008006" key="3">
    <source>
        <dbReference type="Google" id="ProtNLM"/>
    </source>
</evidence>
<keyword evidence="2" id="KW-1185">Reference proteome</keyword>
<organism evidence="1 2">
    <name type="scientific">Kangiella japonica</name>
    <dbReference type="NCBI Taxonomy" id="647384"/>
    <lineage>
        <taxon>Bacteria</taxon>
        <taxon>Pseudomonadati</taxon>
        <taxon>Pseudomonadota</taxon>
        <taxon>Gammaproteobacteria</taxon>
        <taxon>Kangiellales</taxon>
        <taxon>Kangiellaceae</taxon>
        <taxon>Kangiella</taxon>
    </lineage>
</organism>
<dbReference type="SUPFAM" id="SSF52833">
    <property type="entry name" value="Thioredoxin-like"/>
    <property type="match status" value="1"/>
</dbReference>
<evidence type="ECO:0000313" key="1">
    <source>
        <dbReference type="EMBL" id="GAA0204255.1"/>
    </source>
</evidence>
<name>A0ABN0SWZ0_9GAMM</name>
<dbReference type="EMBL" id="BAAAFM010000003">
    <property type="protein sequence ID" value="GAA0204255.1"/>
    <property type="molecule type" value="Genomic_DNA"/>
</dbReference>
<gene>
    <name evidence="1" type="ORF">GCM10009123_09440</name>
</gene>
<proteinExistence type="predicted"/>
<accession>A0ABN0SWZ0</accession>
<dbReference type="PROSITE" id="PS51257">
    <property type="entry name" value="PROKAR_LIPOPROTEIN"/>
    <property type="match status" value="1"/>
</dbReference>
<dbReference type="InterPro" id="IPR036249">
    <property type="entry name" value="Thioredoxin-like_sf"/>
</dbReference>
<protein>
    <recommendedName>
        <fullName evidence="3">Thioredoxin</fullName>
    </recommendedName>
</protein>
<dbReference type="RefSeq" id="WP_343987319.1">
    <property type="nucleotide sequence ID" value="NZ_BAAAFM010000003.1"/>
</dbReference>
<comment type="caution">
    <text evidence="1">The sequence shown here is derived from an EMBL/GenBank/DDBJ whole genome shotgun (WGS) entry which is preliminary data.</text>
</comment>
<dbReference type="CDD" id="cd02947">
    <property type="entry name" value="TRX_family"/>
    <property type="match status" value="1"/>
</dbReference>
<sequence>MTAKLIFFATFFGTIAACTSPHSDNSESENSRFAQHMDASGPMTIEELQSQYPLFAVKRNSPLNSEALEQLNAVTTPTQITAYLGTWCHDSQREIPRLIQLKKALSNPNIQLQLITLDRQKSDSEGLAKKAEVKYTPTIIVYQNQEELGRIVESTVKPIEIELLDIINMD</sequence>
<dbReference type="Pfam" id="PF14595">
    <property type="entry name" value="Thioredoxin_9"/>
    <property type="match status" value="1"/>
</dbReference>
<reference evidence="1 2" key="1">
    <citation type="journal article" date="2019" name="Int. J. Syst. Evol. Microbiol.">
        <title>The Global Catalogue of Microorganisms (GCM) 10K type strain sequencing project: providing services to taxonomists for standard genome sequencing and annotation.</title>
        <authorList>
            <consortium name="The Broad Institute Genomics Platform"/>
            <consortium name="The Broad Institute Genome Sequencing Center for Infectious Disease"/>
            <person name="Wu L."/>
            <person name="Ma J."/>
        </authorList>
    </citation>
    <scope>NUCLEOTIDE SEQUENCE [LARGE SCALE GENOMIC DNA]</scope>
    <source>
        <strain evidence="1 2">JCM 16211</strain>
    </source>
</reference>
<dbReference type="Gene3D" id="3.40.30.10">
    <property type="entry name" value="Glutaredoxin"/>
    <property type="match status" value="1"/>
</dbReference>
<dbReference type="Proteomes" id="UP001501221">
    <property type="component" value="Unassembled WGS sequence"/>
</dbReference>
<evidence type="ECO:0000313" key="2">
    <source>
        <dbReference type="Proteomes" id="UP001501221"/>
    </source>
</evidence>